<dbReference type="Pfam" id="PF07291">
    <property type="entry name" value="MauE"/>
    <property type="match status" value="1"/>
</dbReference>
<evidence type="ECO:0000313" key="9">
    <source>
        <dbReference type="Proteomes" id="UP001165283"/>
    </source>
</evidence>
<feature type="domain" description="Methylamine utilisation protein MauE" evidence="7">
    <location>
        <begin position="5"/>
        <end position="131"/>
    </location>
</feature>
<evidence type="ECO:0000259" key="7">
    <source>
        <dbReference type="Pfam" id="PF07291"/>
    </source>
</evidence>
<dbReference type="RefSeq" id="WP_252440614.1">
    <property type="nucleotide sequence ID" value="NZ_JAGSOV010000040.1"/>
</dbReference>
<gene>
    <name evidence="8" type="ORF">KDL28_19110</name>
</gene>
<protein>
    <recommendedName>
        <fullName evidence="7">Methylamine utilisation protein MauE domain-containing protein</fullName>
    </recommendedName>
</protein>
<reference evidence="8" key="1">
    <citation type="submission" date="2021-04" db="EMBL/GenBank/DDBJ databases">
        <title>Pseudonocardia sp. nov., isolated from sandy soil of mangrove forest.</title>
        <authorList>
            <person name="Zan Z."/>
            <person name="Huang R."/>
            <person name="Liu W."/>
        </authorList>
    </citation>
    <scope>NUCLEOTIDE SEQUENCE</scope>
    <source>
        <strain evidence="8">S2-4</strain>
    </source>
</reference>
<evidence type="ECO:0000256" key="2">
    <source>
        <dbReference type="ARBA" id="ARBA00022692"/>
    </source>
</evidence>
<feature type="transmembrane region" description="Helical" evidence="6">
    <location>
        <begin position="144"/>
        <end position="168"/>
    </location>
</feature>
<accession>A0ABT1A2F3</accession>
<evidence type="ECO:0000256" key="1">
    <source>
        <dbReference type="ARBA" id="ARBA00004141"/>
    </source>
</evidence>
<feature type="compositionally biased region" description="Polar residues" evidence="5">
    <location>
        <begin position="183"/>
        <end position="192"/>
    </location>
</feature>
<evidence type="ECO:0000256" key="6">
    <source>
        <dbReference type="SAM" id="Phobius"/>
    </source>
</evidence>
<evidence type="ECO:0000313" key="8">
    <source>
        <dbReference type="EMBL" id="MCO1657172.1"/>
    </source>
</evidence>
<evidence type="ECO:0000256" key="4">
    <source>
        <dbReference type="ARBA" id="ARBA00023136"/>
    </source>
</evidence>
<proteinExistence type="predicted"/>
<evidence type="ECO:0000256" key="3">
    <source>
        <dbReference type="ARBA" id="ARBA00022989"/>
    </source>
</evidence>
<keyword evidence="3 6" id="KW-1133">Transmembrane helix</keyword>
<dbReference type="EMBL" id="JAGSOV010000040">
    <property type="protein sequence ID" value="MCO1657172.1"/>
    <property type="molecule type" value="Genomic_DNA"/>
</dbReference>
<dbReference type="Proteomes" id="UP001165283">
    <property type="component" value="Unassembled WGS sequence"/>
</dbReference>
<feature type="region of interest" description="Disordered" evidence="5">
    <location>
        <begin position="169"/>
        <end position="192"/>
    </location>
</feature>
<sequence length="192" mass="19597">MVAEAVFLVARVVVGGMFLVALVSKARDLPSFRTAVRGFGVVPRRLERPVVAAVLGAEAAVVLLLVGRSSAAVGLGAAALLLTAFATGMARVLARGDRVPCGCFGRSTAPIGRAHVWRNGLLAGAAVTGLVAGASSHARLDGPVLLVVSLFAAAVVVVLVLSDQLLAVPEPPPRRPHRPPVGNPSTGATRKR</sequence>
<comment type="caution">
    <text evidence="8">The sequence shown here is derived from an EMBL/GenBank/DDBJ whole genome shotgun (WGS) entry which is preliminary data.</text>
</comment>
<name>A0ABT1A2F3_9PSEU</name>
<keyword evidence="2 6" id="KW-0812">Transmembrane</keyword>
<keyword evidence="4 6" id="KW-0472">Membrane</keyword>
<dbReference type="InterPro" id="IPR009908">
    <property type="entry name" value="Methylamine_util_MauE"/>
</dbReference>
<feature type="transmembrane region" description="Helical" evidence="6">
    <location>
        <begin position="6"/>
        <end position="25"/>
    </location>
</feature>
<feature type="transmembrane region" description="Helical" evidence="6">
    <location>
        <begin position="115"/>
        <end position="138"/>
    </location>
</feature>
<evidence type="ECO:0000256" key="5">
    <source>
        <dbReference type="SAM" id="MobiDB-lite"/>
    </source>
</evidence>
<keyword evidence="9" id="KW-1185">Reference proteome</keyword>
<comment type="subcellular location">
    <subcellularLocation>
        <location evidence="1">Membrane</location>
        <topology evidence="1">Multi-pass membrane protein</topology>
    </subcellularLocation>
</comment>
<organism evidence="8 9">
    <name type="scientific">Pseudonocardia humida</name>
    <dbReference type="NCBI Taxonomy" id="2800819"/>
    <lineage>
        <taxon>Bacteria</taxon>
        <taxon>Bacillati</taxon>
        <taxon>Actinomycetota</taxon>
        <taxon>Actinomycetes</taxon>
        <taxon>Pseudonocardiales</taxon>
        <taxon>Pseudonocardiaceae</taxon>
        <taxon>Pseudonocardia</taxon>
    </lineage>
</organism>
<feature type="transmembrane region" description="Helical" evidence="6">
    <location>
        <begin position="72"/>
        <end position="94"/>
    </location>
</feature>